<feature type="transmembrane region" description="Helical" evidence="1">
    <location>
        <begin position="111"/>
        <end position="128"/>
    </location>
</feature>
<organism evidence="2">
    <name type="scientific">Rhodanobacter sp. FW102-FHT14D07</name>
    <dbReference type="NCBI Taxonomy" id="3351462"/>
    <lineage>
        <taxon>Bacteria</taxon>
        <taxon>Pseudomonadati</taxon>
        <taxon>Pseudomonadota</taxon>
        <taxon>Gammaproteobacteria</taxon>
        <taxon>Lysobacterales</taxon>
        <taxon>Rhodanobacteraceae</taxon>
        <taxon>Rhodanobacter</taxon>
    </lineage>
</organism>
<dbReference type="EMBL" id="CP170721">
    <property type="protein sequence ID" value="XIA18300.1"/>
    <property type="molecule type" value="Genomic_DNA"/>
</dbReference>
<gene>
    <name evidence="2" type="ORF">ACFYG5_17355</name>
</gene>
<sequence>MGRVCKEVQDWVEEQVEKPIETWVNQLQKVCEEQDCNWWCLCCNKWLCWMTWVLVKVVTFVVVTVGKWVTRVVCEMVNVVLDAIGFLVEMVLSIPILGGILRTIINWVTEVIWRLVGLFDFVGSLLGIRLRKKMYFGVVVPSVNGRPIVTDADIQRQVDAAIDLYDRLCNIRMIFTGICHTDVAAPDDGLVVGCDGGGFFSDWWVGGSYFEFASATCKPKDSFRRLIGLGAEIIVFIVRDVTPSGTNGCSFASTHNYVVIEAKPTDQAFVAAHEMGHACWLPHDSDTANLMNPVTPVANPVLTNVQIALVRWSKHCVYF</sequence>
<evidence type="ECO:0000313" key="2">
    <source>
        <dbReference type="EMBL" id="XIA18300.1"/>
    </source>
</evidence>
<proteinExistence type="predicted"/>
<name>A0AB74UVE4_9GAMM</name>
<keyword evidence="1" id="KW-1133">Transmembrane helix</keyword>
<keyword evidence="1" id="KW-0472">Membrane</keyword>
<reference evidence="2" key="1">
    <citation type="submission" date="2024-10" db="EMBL/GenBank/DDBJ databases">
        <authorList>
            <person name="Lesea H.P."/>
            <person name="Kuehl J.V."/>
            <person name="Chandonia J.-M."/>
        </authorList>
    </citation>
    <scope>NUCLEOTIDE SEQUENCE</scope>
    <source>
        <strain evidence="2">FW102-FHT14D07</strain>
    </source>
</reference>
<dbReference type="SUPFAM" id="SSF55486">
    <property type="entry name" value="Metalloproteases ('zincins'), catalytic domain"/>
    <property type="match status" value="1"/>
</dbReference>
<evidence type="ECO:0008006" key="3">
    <source>
        <dbReference type="Google" id="ProtNLM"/>
    </source>
</evidence>
<dbReference type="AlphaFoldDB" id="A0AB74UVE4"/>
<keyword evidence="1" id="KW-0812">Transmembrane</keyword>
<dbReference type="InterPro" id="IPR024079">
    <property type="entry name" value="MetalloPept_cat_dom_sf"/>
</dbReference>
<dbReference type="GO" id="GO:0008237">
    <property type="term" value="F:metallopeptidase activity"/>
    <property type="evidence" value="ECO:0007669"/>
    <property type="project" value="InterPro"/>
</dbReference>
<feature type="transmembrane region" description="Helical" evidence="1">
    <location>
        <begin position="81"/>
        <end position="105"/>
    </location>
</feature>
<accession>A0AB74UVE4</accession>
<dbReference type="RefSeq" id="WP_395120564.1">
    <property type="nucleotide sequence ID" value="NZ_CP170721.1"/>
</dbReference>
<evidence type="ECO:0000256" key="1">
    <source>
        <dbReference type="SAM" id="Phobius"/>
    </source>
</evidence>
<protein>
    <recommendedName>
        <fullName evidence="3">Peptidase M10 metallopeptidase domain-containing protein</fullName>
    </recommendedName>
</protein>
<feature type="transmembrane region" description="Helical" evidence="1">
    <location>
        <begin position="49"/>
        <end position="69"/>
    </location>
</feature>
<dbReference type="Gene3D" id="3.40.390.10">
    <property type="entry name" value="Collagenase (Catalytic Domain)"/>
    <property type="match status" value="1"/>
</dbReference>